<keyword evidence="3" id="KW-1185">Reference proteome</keyword>
<evidence type="ECO:0000259" key="1">
    <source>
        <dbReference type="Pfam" id="PF02954"/>
    </source>
</evidence>
<evidence type="ECO:0000313" key="3">
    <source>
        <dbReference type="Proteomes" id="UP000202440"/>
    </source>
</evidence>
<dbReference type="AlphaFoldDB" id="A0A222FPV3"/>
<organism evidence="2 3">
    <name type="scientific">Bacterioplanes sanyensis</name>
    <dbReference type="NCBI Taxonomy" id="1249553"/>
    <lineage>
        <taxon>Bacteria</taxon>
        <taxon>Pseudomonadati</taxon>
        <taxon>Pseudomonadota</taxon>
        <taxon>Gammaproteobacteria</taxon>
        <taxon>Oceanospirillales</taxon>
        <taxon>Oceanospirillaceae</taxon>
        <taxon>Bacterioplanes</taxon>
    </lineage>
</organism>
<evidence type="ECO:0000313" key="2">
    <source>
        <dbReference type="EMBL" id="ASP40742.1"/>
    </source>
</evidence>
<gene>
    <name evidence="2" type="ORF">CHH28_19615</name>
</gene>
<protein>
    <recommendedName>
        <fullName evidence="1">DNA binding HTH domain-containing protein</fullName>
    </recommendedName>
</protein>
<dbReference type="GO" id="GO:0043565">
    <property type="term" value="F:sequence-specific DNA binding"/>
    <property type="evidence" value="ECO:0007669"/>
    <property type="project" value="InterPro"/>
</dbReference>
<dbReference type="EMBL" id="CP022530">
    <property type="protein sequence ID" value="ASP40742.1"/>
    <property type="molecule type" value="Genomic_DNA"/>
</dbReference>
<dbReference type="InterPro" id="IPR009057">
    <property type="entry name" value="Homeodomain-like_sf"/>
</dbReference>
<sequence length="234" mass="26331">MYKIADINDYRATANVTADTAPQWMSAVTHILEHRSQDDECLEQLLQLLAQHCGLSNVSVAVPEASRRFKARFCTTGVVNGVYSFAVQHALCRQFESGEWLAIRDGQERPDVFEAGLHSLTAQHRCLLVPITLRQTVLAVLVMDVRQYNGAFDAATVRYFAVQMANLMATQVVPNFTTLYARPYQRVQENEIDDIRSAIERCNGNKTMAARVLGLTPRQLRYRLAKLEALPQSS</sequence>
<dbReference type="PRINTS" id="PR01590">
    <property type="entry name" value="HTHFIS"/>
</dbReference>
<dbReference type="RefSeq" id="WP_094061902.1">
    <property type="nucleotide sequence ID" value="NZ_CP022530.1"/>
</dbReference>
<dbReference type="OrthoDB" id="6116929at2"/>
<dbReference type="SUPFAM" id="SSF55781">
    <property type="entry name" value="GAF domain-like"/>
    <property type="match status" value="1"/>
</dbReference>
<dbReference type="Proteomes" id="UP000202440">
    <property type="component" value="Chromosome"/>
</dbReference>
<dbReference type="Gene3D" id="3.30.450.40">
    <property type="match status" value="1"/>
</dbReference>
<feature type="domain" description="DNA binding HTH" evidence="1">
    <location>
        <begin position="195"/>
        <end position="227"/>
    </location>
</feature>
<reference evidence="2 3" key="1">
    <citation type="submission" date="2017-07" db="EMBL/GenBank/DDBJ databases">
        <title>Annotated genome sequence of Bacterioplanes sanyensis isolated from Red Sea.</title>
        <authorList>
            <person name="Rehman Z.U."/>
        </authorList>
    </citation>
    <scope>NUCLEOTIDE SEQUENCE [LARGE SCALE GENOMIC DNA]</scope>
    <source>
        <strain evidence="2 3">NV9</strain>
    </source>
</reference>
<proteinExistence type="predicted"/>
<dbReference type="Pfam" id="PF02954">
    <property type="entry name" value="HTH_8"/>
    <property type="match status" value="1"/>
</dbReference>
<dbReference type="SUPFAM" id="SSF46689">
    <property type="entry name" value="Homeodomain-like"/>
    <property type="match status" value="1"/>
</dbReference>
<dbReference type="KEGG" id="bsan:CHH28_19615"/>
<name>A0A222FPV3_9GAMM</name>
<dbReference type="InterPro" id="IPR029016">
    <property type="entry name" value="GAF-like_dom_sf"/>
</dbReference>
<accession>A0A222FPV3</accession>
<dbReference type="InterPro" id="IPR002197">
    <property type="entry name" value="HTH_Fis"/>
</dbReference>
<dbReference type="Gene3D" id="1.10.10.60">
    <property type="entry name" value="Homeodomain-like"/>
    <property type="match status" value="1"/>
</dbReference>